<dbReference type="InterPro" id="IPR004443">
    <property type="entry name" value="YjeF_N_dom"/>
</dbReference>
<feature type="compositionally biased region" description="Polar residues" evidence="1">
    <location>
        <begin position="215"/>
        <end position="225"/>
    </location>
</feature>
<dbReference type="Proteomes" id="UP000215902">
    <property type="component" value="Unassembled WGS sequence"/>
</dbReference>
<feature type="domain" description="YjeF N-terminal" evidence="2">
    <location>
        <begin position="328"/>
        <end position="543"/>
    </location>
</feature>
<feature type="compositionally biased region" description="Polar residues" evidence="1">
    <location>
        <begin position="187"/>
        <end position="200"/>
    </location>
</feature>
<dbReference type="Gene3D" id="2.30.30.100">
    <property type="match status" value="1"/>
</dbReference>
<evidence type="ECO:0000259" key="2">
    <source>
        <dbReference type="PROSITE" id="PS51385"/>
    </source>
</evidence>
<protein>
    <recommendedName>
        <fullName evidence="6">Enhancer of mRNA-decapping protein 3</fullName>
    </recommendedName>
</protein>
<dbReference type="PANTHER" id="PTHR13612:SF0">
    <property type="entry name" value="ENHANCER OF MRNA-DECAPPING PROTEIN 3"/>
    <property type="match status" value="1"/>
</dbReference>
<dbReference type="GO" id="GO:0000932">
    <property type="term" value="C:P-body"/>
    <property type="evidence" value="ECO:0007669"/>
    <property type="project" value="TreeGrafter"/>
</dbReference>
<dbReference type="EMBL" id="NIVC01002330">
    <property type="protein sequence ID" value="PAA58806.1"/>
    <property type="molecule type" value="Genomic_DNA"/>
</dbReference>
<dbReference type="GO" id="GO:0003729">
    <property type="term" value="F:mRNA binding"/>
    <property type="evidence" value="ECO:0007669"/>
    <property type="project" value="TreeGrafter"/>
</dbReference>
<dbReference type="PROSITE" id="PS51512">
    <property type="entry name" value="DFDF"/>
    <property type="match status" value="1"/>
</dbReference>
<reference evidence="4 5" key="1">
    <citation type="submission" date="2017-06" db="EMBL/GenBank/DDBJ databases">
        <title>A platform for efficient transgenesis in Macrostomum lignano, a flatworm model organism for stem cell research.</title>
        <authorList>
            <person name="Berezikov E."/>
        </authorList>
    </citation>
    <scope>NUCLEOTIDE SEQUENCE [LARGE SCALE GENOMIC DNA]</scope>
    <source>
        <strain evidence="4">DV1</strain>
        <tissue evidence="4">Whole organism</tissue>
    </source>
</reference>
<dbReference type="AlphaFoldDB" id="A0A267EBM4"/>
<dbReference type="PROSITE" id="PS51385">
    <property type="entry name" value="YJEF_N"/>
    <property type="match status" value="1"/>
</dbReference>
<feature type="region of interest" description="Disordered" evidence="1">
    <location>
        <begin position="264"/>
        <end position="286"/>
    </location>
</feature>
<dbReference type="SUPFAM" id="SSF64153">
    <property type="entry name" value="YjeF N-terminal domain-like"/>
    <property type="match status" value="1"/>
</dbReference>
<dbReference type="InterPro" id="IPR036652">
    <property type="entry name" value="YjeF_N_dom_sf"/>
</dbReference>
<accession>A0A267EBM4</accession>
<evidence type="ECO:0000259" key="3">
    <source>
        <dbReference type="PROSITE" id="PS51512"/>
    </source>
</evidence>
<comment type="caution">
    <text evidence="4">The sequence shown here is derived from an EMBL/GenBank/DDBJ whole genome shotgun (WGS) entry which is preliminary data.</text>
</comment>
<dbReference type="Gene3D" id="3.40.50.10260">
    <property type="entry name" value="YjeF N-terminal domain"/>
    <property type="match status" value="1"/>
</dbReference>
<name>A0A267EBM4_9PLAT</name>
<feature type="domain" description="DFDF" evidence="3">
    <location>
        <begin position="231"/>
        <end position="267"/>
    </location>
</feature>
<gene>
    <name evidence="4" type="ORF">BOX15_Mlig014426g2</name>
</gene>
<dbReference type="InterPro" id="IPR025762">
    <property type="entry name" value="DFDF"/>
</dbReference>
<dbReference type="GO" id="GO:0031087">
    <property type="term" value="P:deadenylation-independent decapping of nuclear-transcribed mRNA"/>
    <property type="evidence" value="ECO:0007669"/>
    <property type="project" value="TreeGrafter"/>
</dbReference>
<dbReference type="PANTHER" id="PTHR13612">
    <property type="entry name" value="ENHANCER OF MRNA-DECAPPING PROTEIN 3"/>
    <property type="match status" value="1"/>
</dbReference>
<dbReference type="OrthoDB" id="10030313at2759"/>
<feature type="region of interest" description="Disordered" evidence="1">
    <location>
        <begin position="89"/>
        <end position="108"/>
    </location>
</feature>
<evidence type="ECO:0000313" key="4">
    <source>
        <dbReference type="EMBL" id="PAA58806.1"/>
    </source>
</evidence>
<feature type="region of interest" description="Disordered" evidence="1">
    <location>
        <begin position="140"/>
        <end position="235"/>
    </location>
</feature>
<dbReference type="Pfam" id="PF03853">
    <property type="entry name" value="YjeF_N"/>
    <property type="match status" value="1"/>
</dbReference>
<evidence type="ECO:0000313" key="5">
    <source>
        <dbReference type="Proteomes" id="UP000215902"/>
    </source>
</evidence>
<proteinExistence type="predicted"/>
<dbReference type="STRING" id="282301.A0A267EBM4"/>
<organism evidence="4 5">
    <name type="scientific">Macrostomum lignano</name>
    <dbReference type="NCBI Taxonomy" id="282301"/>
    <lineage>
        <taxon>Eukaryota</taxon>
        <taxon>Metazoa</taxon>
        <taxon>Spiralia</taxon>
        <taxon>Lophotrochozoa</taxon>
        <taxon>Platyhelminthes</taxon>
        <taxon>Rhabditophora</taxon>
        <taxon>Macrostomorpha</taxon>
        <taxon>Macrostomida</taxon>
        <taxon>Macrostomidae</taxon>
        <taxon>Macrostomum</taxon>
    </lineage>
</organism>
<dbReference type="GO" id="GO:0033962">
    <property type="term" value="P:P-body assembly"/>
    <property type="evidence" value="ECO:0007669"/>
    <property type="project" value="TreeGrafter"/>
</dbReference>
<sequence>STVHSKFQSIYSMGEFIGAQLQLDCGPLLGTFVGTVVDVSNEKVTLRDASRNGLPSDTSEVTLHRSSIVSIVMLQSKDALAAAAAATTSASTETAKQQPKKQQLTATSASATSAAAIAKQQRTAEKLMSIPNATPAYICSSPPVKAPSHFSGSNKKKQQQPKDSPMQQQQQQRGVTPTRKTPIGEQQCRQQQDTSASVPGNNGGSAFVPYRGSKLPQQNASAQKQQPRHNAFSMSAGDMMDDFDFEGNLALFDKQAFYAMVDSGQTPEPDLVRTAQPPQPEPKLRPDQSVLLPGGAAPAAPSIQVPCKVDCQFATDVSLPVPSVTEELRVAVLSAADKAGLTAARLAEAFGRSASEFLVQQMGGASRLQPGNQHQLPQVAVLVGPGRRGLMGLSMARHLANKEVRVHVYCSERELAASSELAQEVQLFRTTGCPVVHSCRDLPWLLDYIVLATSEPDSPEHTLALWCRSNRAPVVGVCPQQRNPARLECKINLQYCLPVPVDAGYGSTYLVDAGITKHVYRQVGILYASPFGHRSVVQLHAAN</sequence>
<evidence type="ECO:0000256" key="1">
    <source>
        <dbReference type="SAM" id="MobiDB-lite"/>
    </source>
</evidence>
<keyword evidence="5" id="KW-1185">Reference proteome</keyword>
<feature type="compositionally biased region" description="Low complexity" evidence="1">
    <location>
        <begin position="161"/>
        <end position="172"/>
    </location>
</feature>
<evidence type="ECO:0008006" key="6">
    <source>
        <dbReference type="Google" id="ProtNLM"/>
    </source>
</evidence>
<feature type="non-terminal residue" evidence="4">
    <location>
        <position position="1"/>
    </location>
</feature>